<dbReference type="eggNOG" id="COG0304">
    <property type="taxonomic scope" value="Bacteria"/>
</dbReference>
<dbReference type="PANTHER" id="PTHR11712:SF336">
    <property type="entry name" value="3-OXOACYL-[ACYL-CARRIER-PROTEIN] SYNTHASE, MITOCHONDRIAL"/>
    <property type="match status" value="1"/>
</dbReference>
<evidence type="ECO:0000256" key="4">
    <source>
        <dbReference type="ARBA" id="ARBA00014657"/>
    </source>
</evidence>
<keyword evidence="20" id="KW-1185">Reference proteome</keyword>
<dbReference type="GO" id="GO:0004315">
    <property type="term" value="F:3-oxoacyl-[acyl-carrier-protein] synthase activity"/>
    <property type="evidence" value="ECO:0007669"/>
    <property type="project" value="UniProtKB-UniRule"/>
</dbReference>
<feature type="active site" description="For beta-ketoacyl synthase activity" evidence="15">
    <location>
        <position position="214"/>
    </location>
</feature>
<dbReference type="Pfam" id="PF02801">
    <property type="entry name" value="Ketoacyl-synt_C"/>
    <property type="match status" value="1"/>
</dbReference>
<evidence type="ECO:0000256" key="14">
    <source>
        <dbReference type="PIRNR" id="PIRNR000447"/>
    </source>
</evidence>
<evidence type="ECO:0000256" key="5">
    <source>
        <dbReference type="ARBA" id="ARBA00022516"/>
    </source>
</evidence>
<feature type="domain" description="Ketosynthase family 3 (KS3)" evidence="18">
    <location>
        <begin position="46"/>
        <end position="466"/>
    </location>
</feature>
<accession>F3NAX5</accession>
<comment type="catalytic activity">
    <reaction evidence="12 14">
        <text>(9Z)-hexadecenoyl-[ACP] + malonyl-[ACP] + H(+) = 3-oxo-(11Z)-octadecenoyl-[ACP] + holo-[ACP] + CO2</text>
        <dbReference type="Rhea" id="RHEA:55040"/>
        <dbReference type="Rhea" id="RHEA-COMP:9623"/>
        <dbReference type="Rhea" id="RHEA-COMP:9685"/>
        <dbReference type="Rhea" id="RHEA-COMP:10800"/>
        <dbReference type="Rhea" id="RHEA-COMP:14074"/>
        <dbReference type="ChEBI" id="CHEBI:15378"/>
        <dbReference type="ChEBI" id="CHEBI:16526"/>
        <dbReference type="ChEBI" id="CHEBI:64479"/>
        <dbReference type="ChEBI" id="CHEBI:78449"/>
        <dbReference type="ChEBI" id="CHEBI:83989"/>
        <dbReference type="ChEBI" id="CHEBI:138538"/>
        <dbReference type="EC" id="2.3.1.179"/>
    </reaction>
</comment>
<proteinExistence type="inferred from homology"/>
<evidence type="ECO:0000256" key="15">
    <source>
        <dbReference type="PIRSR" id="PIRSR000447-1"/>
    </source>
</evidence>
<evidence type="ECO:0000256" key="12">
    <source>
        <dbReference type="ARBA" id="ARBA00047318"/>
    </source>
</evidence>
<dbReference type="STRING" id="996637.SGM_0509"/>
<evidence type="ECO:0000313" key="20">
    <source>
        <dbReference type="Proteomes" id="UP000003022"/>
    </source>
</evidence>
<keyword evidence="8" id="KW-0443">Lipid metabolism</keyword>
<evidence type="ECO:0000256" key="16">
    <source>
        <dbReference type="RuleBase" id="RU003694"/>
    </source>
</evidence>
<evidence type="ECO:0000256" key="9">
    <source>
        <dbReference type="ARBA" id="ARBA00023160"/>
    </source>
</evidence>
<dbReference type="FunFam" id="3.40.47.10:FF:000039">
    <property type="entry name" value="3-oxoacyl-[acyl-carrier-protein] synthase 2"/>
    <property type="match status" value="1"/>
</dbReference>
<dbReference type="SUPFAM" id="SSF53901">
    <property type="entry name" value="Thiolase-like"/>
    <property type="match status" value="2"/>
</dbReference>
<evidence type="ECO:0000256" key="3">
    <source>
        <dbReference type="ARBA" id="ARBA00012356"/>
    </source>
</evidence>
<dbReference type="InterPro" id="IPR014030">
    <property type="entry name" value="Ketoacyl_synth_N"/>
</dbReference>
<feature type="region of interest" description="Disordered" evidence="17">
    <location>
        <begin position="1"/>
        <end position="39"/>
    </location>
</feature>
<dbReference type="Gene3D" id="3.40.47.10">
    <property type="match status" value="1"/>
</dbReference>
<gene>
    <name evidence="19" type="ORF">SGM_0509</name>
</gene>
<comment type="catalytic activity">
    <reaction evidence="13 14">
        <text>a fatty acyl-[ACP] + malonyl-[ACP] + H(+) = a 3-oxoacyl-[ACP] + holo-[ACP] + CO2</text>
        <dbReference type="Rhea" id="RHEA:22836"/>
        <dbReference type="Rhea" id="RHEA-COMP:9623"/>
        <dbReference type="Rhea" id="RHEA-COMP:9685"/>
        <dbReference type="Rhea" id="RHEA-COMP:9916"/>
        <dbReference type="Rhea" id="RHEA-COMP:14125"/>
        <dbReference type="ChEBI" id="CHEBI:15378"/>
        <dbReference type="ChEBI" id="CHEBI:16526"/>
        <dbReference type="ChEBI" id="CHEBI:64479"/>
        <dbReference type="ChEBI" id="CHEBI:78449"/>
        <dbReference type="ChEBI" id="CHEBI:78776"/>
        <dbReference type="ChEBI" id="CHEBI:138651"/>
    </reaction>
</comment>
<evidence type="ECO:0000259" key="18">
    <source>
        <dbReference type="PROSITE" id="PS52004"/>
    </source>
</evidence>
<dbReference type="GO" id="GO:0005829">
    <property type="term" value="C:cytosol"/>
    <property type="evidence" value="ECO:0007669"/>
    <property type="project" value="TreeGrafter"/>
</dbReference>
<keyword evidence="5 14" id="KW-0444">Lipid biosynthesis</keyword>
<comment type="pathway">
    <text evidence="1 14">Lipid metabolism; fatty acid biosynthesis.</text>
</comment>
<dbReference type="AlphaFoldDB" id="F3NAX5"/>
<evidence type="ECO:0000256" key="10">
    <source>
        <dbReference type="ARBA" id="ARBA00023315"/>
    </source>
</evidence>
<comment type="similarity">
    <text evidence="2 14 16">Belongs to the thiolase-like superfamily. Beta-ketoacyl-ACP synthases family.</text>
</comment>
<dbReference type="NCBIfam" id="NF005589">
    <property type="entry name" value="PRK07314.1"/>
    <property type="match status" value="1"/>
</dbReference>
<keyword evidence="9 14" id="KW-0275">Fatty acid biosynthesis</keyword>
<dbReference type="PIRSF" id="PIRSF000447">
    <property type="entry name" value="KAS_II"/>
    <property type="match status" value="1"/>
</dbReference>
<dbReference type="EC" id="2.3.1.179" evidence="3 14"/>
<reference evidence="19 20" key="1">
    <citation type="journal article" date="2011" name="J. Bacteriol.">
        <title>Draft genome sequence of the marine bacterium Streptomyces griseoaurantiacus M045, which produces novel manumycin-type antibiotics with a pABA core component.</title>
        <authorList>
            <person name="Li F."/>
            <person name="Jiang P."/>
            <person name="Zheng H."/>
            <person name="Wang S."/>
            <person name="Zhao G."/>
            <person name="Qin S."/>
            <person name="Liu Z."/>
        </authorList>
    </citation>
    <scope>NUCLEOTIDE SEQUENCE [LARGE SCALE GENOMIC DNA]</scope>
    <source>
        <strain evidence="19 20">M045</strain>
    </source>
</reference>
<evidence type="ECO:0000256" key="17">
    <source>
        <dbReference type="SAM" id="MobiDB-lite"/>
    </source>
</evidence>
<evidence type="ECO:0000256" key="11">
    <source>
        <dbReference type="ARBA" id="ARBA00024006"/>
    </source>
</evidence>
<dbReference type="Proteomes" id="UP000003022">
    <property type="component" value="Unassembled WGS sequence"/>
</dbReference>
<dbReference type="GO" id="GO:0006633">
    <property type="term" value="P:fatty acid biosynthetic process"/>
    <property type="evidence" value="ECO:0007669"/>
    <property type="project" value="UniProtKB-UniRule"/>
</dbReference>
<organism evidence="19 20">
    <name type="scientific">Streptomyces griseoaurantiacus M045</name>
    <dbReference type="NCBI Taxonomy" id="996637"/>
    <lineage>
        <taxon>Bacteria</taxon>
        <taxon>Bacillati</taxon>
        <taxon>Actinomycetota</taxon>
        <taxon>Actinomycetes</taxon>
        <taxon>Kitasatosporales</taxon>
        <taxon>Streptomycetaceae</taxon>
        <taxon>Streptomyces</taxon>
        <taxon>Streptomyces aurantiacus group</taxon>
    </lineage>
</organism>
<keyword evidence="7" id="KW-0276">Fatty acid metabolism</keyword>
<dbReference type="NCBIfam" id="TIGR03150">
    <property type="entry name" value="fabF"/>
    <property type="match status" value="1"/>
</dbReference>
<dbReference type="InterPro" id="IPR020841">
    <property type="entry name" value="PKS_Beta-ketoAc_synthase_dom"/>
</dbReference>
<dbReference type="CDD" id="cd00834">
    <property type="entry name" value="KAS_I_II"/>
    <property type="match status" value="1"/>
</dbReference>
<evidence type="ECO:0000256" key="13">
    <source>
        <dbReference type="ARBA" id="ARBA00047659"/>
    </source>
</evidence>
<dbReference type="UniPathway" id="UPA00094"/>
<dbReference type="InterPro" id="IPR014031">
    <property type="entry name" value="Ketoacyl_synth_C"/>
</dbReference>
<sequence>MPAPPAPAVARGAARRRTRPQLPRHPAVAPLHPRNVGERIPVSSTNRTVVVTGIGATTPLGGDATSTWEGLIAGRSGVGPLEQDWAADQAVRIAAQIAVEPSEIIPRPQARRLDRSAQFALIAAKEAWADAGFNGKAGEPDGESAVDPDRLGAVIASGIGGVTTLLDQYDVLKEKGVRRVSPHTVPMLMPNGPSANVGLTVGARAGVHTPVSACASGAEAIGYAIEMIRTGRADVVVAGGTEAAVHPLPIAAFGNMMAMSKNNEDPQGASRPFDTGRDGFVLGEGAGVVVLESAEHAAARGARVYAEAVGQGISADAHDIVQPEPEGRGISHALQNLLDRTDLDPAEIVHVNAHATSTPAGDIAELKALRKVFGDHADHFAVSGTKSMTGHLLGGAGGVESVATVLALYHRVAPPTINVENLDPEAEANADIVRGEARKLPVDGRIAALNDSFGFGGHNVVLAFRSV</sequence>
<dbReference type="SMART" id="SM00825">
    <property type="entry name" value="PKS_KS"/>
    <property type="match status" value="1"/>
</dbReference>
<evidence type="ECO:0000256" key="8">
    <source>
        <dbReference type="ARBA" id="ARBA00023098"/>
    </source>
</evidence>
<evidence type="ECO:0000256" key="7">
    <source>
        <dbReference type="ARBA" id="ARBA00022832"/>
    </source>
</evidence>
<dbReference type="InterPro" id="IPR016039">
    <property type="entry name" value="Thiolase-like"/>
</dbReference>
<comment type="function">
    <text evidence="11 14">Involved in the type II fatty acid elongation cycle. Catalyzes the elongation of a wide range of acyl-ACP by the addition of two carbons from malonyl-ACP to an acyl acceptor. Can efficiently catalyze the conversion of palmitoleoyl-ACP (cis-hexadec-9-enoyl-ACP) to cis-vaccenoyl-ACP (cis-octadec-11-enoyl-ACP), an essential step in the thermal regulation of fatty acid composition.</text>
</comment>
<keyword evidence="6 14" id="KW-0808">Transferase</keyword>
<dbReference type="InterPro" id="IPR000794">
    <property type="entry name" value="Beta-ketoacyl_synthase"/>
</dbReference>
<keyword evidence="10 14" id="KW-0012">Acyltransferase</keyword>
<dbReference type="PROSITE" id="PS52004">
    <property type="entry name" value="KS3_2"/>
    <property type="match status" value="1"/>
</dbReference>
<name>F3NAX5_9ACTN</name>
<evidence type="ECO:0000256" key="6">
    <source>
        <dbReference type="ARBA" id="ARBA00022679"/>
    </source>
</evidence>
<protein>
    <recommendedName>
        <fullName evidence="4 14">3-oxoacyl-[acyl-carrier-protein] synthase 2</fullName>
        <ecNumber evidence="3 14">2.3.1.179</ecNumber>
    </recommendedName>
</protein>
<evidence type="ECO:0000313" key="19">
    <source>
        <dbReference type="EMBL" id="EGG49434.1"/>
    </source>
</evidence>
<evidence type="ECO:0000256" key="2">
    <source>
        <dbReference type="ARBA" id="ARBA00008467"/>
    </source>
</evidence>
<dbReference type="InterPro" id="IPR017568">
    <property type="entry name" value="3-oxoacyl-ACP_synth-2"/>
</dbReference>
<comment type="caution">
    <text evidence="19">The sequence shown here is derived from an EMBL/GenBank/DDBJ whole genome shotgun (WGS) entry which is preliminary data.</text>
</comment>
<dbReference type="Pfam" id="PF00109">
    <property type="entry name" value="ketoacyl-synt"/>
    <property type="match status" value="1"/>
</dbReference>
<evidence type="ECO:0000256" key="1">
    <source>
        <dbReference type="ARBA" id="ARBA00005194"/>
    </source>
</evidence>
<dbReference type="PANTHER" id="PTHR11712">
    <property type="entry name" value="POLYKETIDE SYNTHASE-RELATED"/>
    <property type="match status" value="1"/>
</dbReference>
<dbReference type="EMBL" id="AEYX01000002">
    <property type="protein sequence ID" value="EGG49434.1"/>
    <property type="molecule type" value="Genomic_DNA"/>
</dbReference>